<dbReference type="OrthoDB" id="7785529at2759"/>
<dbReference type="GO" id="GO:0030674">
    <property type="term" value="F:protein-macromolecule adaptor activity"/>
    <property type="evidence" value="ECO:0007669"/>
    <property type="project" value="TreeGrafter"/>
</dbReference>
<feature type="compositionally biased region" description="Polar residues" evidence="3">
    <location>
        <begin position="499"/>
        <end position="509"/>
    </location>
</feature>
<feature type="compositionally biased region" description="Low complexity" evidence="3">
    <location>
        <begin position="487"/>
        <end position="498"/>
    </location>
</feature>
<dbReference type="STRING" id="869754.A0A1A0HAI6"/>
<dbReference type="Pfam" id="PF02752">
    <property type="entry name" value="Arrestin_C"/>
    <property type="match status" value="1"/>
</dbReference>
<proteinExistence type="inferred from homology"/>
<evidence type="ECO:0000256" key="3">
    <source>
        <dbReference type="SAM" id="MobiDB-lite"/>
    </source>
</evidence>
<feature type="compositionally biased region" description="Basic and acidic residues" evidence="3">
    <location>
        <begin position="550"/>
        <end position="559"/>
    </location>
</feature>
<keyword evidence="6" id="KW-1185">Reference proteome</keyword>
<dbReference type="InterPro" id="IPR011022">
    <property type="entry name" value="Arrestin_C-like"/>
</dbReference>
<comment type="similarity">
    <text evidence="1">Belongs to the arrestin family. PalF/RIM8 subfamily.</text>
</comment>
<evidence type="ECO:0000313" key="5">
    <source>
        <dbReference type="EMBL" id="OBA21015.1"/>
    </source>
</evidence>
<dbReference type="InterPro" id="IPR050357">
    <property type="entry name" value="Arrestin_domain-protein"/>
</dbReference>
<accession>A0A1A0HAI6</accession>
<dbReference type="GO" id="GO:0031625">
    <property type="term" value="F:ubiquitin protein ligase binding"/>
    <property type="evidence" value="ECO:0007669"/>
    <property type="project" value="TreeGrafter"/>
</dbReference>
<evidence type="ECO:0000256" key="2">
    <source>
        <dbReference type="ARBA" id="ARBA00040066"/>
    </source>
</evidence>
<dbReference type="InterPro" id="IPR014752">
    <property type="entry name" value="Arrestin-like_C"/>
</dbReference>
<comment type="caution">
    <text evidence="5">The sequence shown here is derived from an EMBL/GenBank/DDBJ whole genome shotgun (WGS) entry which is preliminary data.</text>
</comment>
<dbReference type="GO" id="GO:0005886">
    <property type="term" value="C:plasma membrane"/>
    <property type="evidence" value="ECO:0007669"/>
    <property type="project" value="TreeGrafter"/>
</dbReference>
<dbReference type="SMART" id="SM01017">
    <property type="entry name" value="Arrestin_C"/>
    <property type="match status" value="1"/>
</dbReference>
<dbReference type="RefSeq" id="XP_018711525.1">
    <property type="nucleotide sequence ID" value="XM_018854894.1"/>
</dbReference>
<feature type="region of interest" description="Disordered" evidence="3">
    <location>
        <begin position="479"/>
        <end position="578"/>
    </location>
</feature>
<gene>
    <name evidence="5" type="ORF">METBIDRAFT_19789</name>
</gene>
<protein>
    <recommendedName>
        <fullName evidence="2">pH-response regulator protein palF/RIM8</fullName>
    </recommendedName>
</protein>
<dbReference type="GO" id="GO:0070086">
    <property type="term" value="P:ubiquitin-dependent endocytosis"/>
    <property type="evidence" value="ECO:0007669"/>
    <property type="project" value="TreeGrafter"/>
</dbReference>
<feature type="domain" description="Arrestin C-terminal-like" evidence="4">
    <location>
        <begin position="275"/>
        <end position="400"/>
    </location>
</feature>
<reference evidence="5 6" key="1">
    <citation type="submission" date="2016-05" db="EMBL/GenBank/DDBJ databases">
        <title>Comparative genomics of biotechnologically important yeasts.</title>
        <authorList>
            <consortium name="DOE Joint Genome Institute"/>
            <person name="Riley R."/>
            <person name="Haridas S."/>
            <person name="Wolfe K.H."/>
            <person name="Lopes M.R."/>
            <person name="Hittinger C.T."/>
            <person name="Goker M."/>
            <person name="Salamov A."/>
            <person name="Wisecaver J."/>
            <person name="Long T.M."/>
            <person name="Aerts A.L."/>
            <person name="Barry K."/>
            <person name="Choi C."/>
            <person name="Clum A."/>
            <person name="Coughlan A.Y."/>
            <person name="Deshpande S."/>
            <person name="Douglass A.P."/>
            <person name="Hanson S.J."/>
            <person name="Klenk H.-P."/>
            <person name="LaButti K."/>
            <person name="Lapidus A."/>
            <person name="Lindquist E."/>
            <person name="Lipzen A."/>
            <person name="Meier-kolthoff J.P."/>
            <person name="Ohm R.A."/>
            <person name="Otillar R.P."/>
            <person name="Pangilinan J."/>
            <person name="Peng Y."/>
            <person name="Rokas A."/>
            <person name="Rosa C.A."/>
            <person name="Scheuner C."/>
            <person name="Sibirny A.A."/>
            <person name="Slot J.C."/>
            <person name="Stielow J.B."/>
            <person name="Sun H."/>
            <person name="Kurtzman C.P."/>
            <person name="Blackwell M."/>
            <person name="Grigoriev I.V."/>
            <person name="Jeffries T.W."/>
        </authorList>
    </citation>
    <scope>NUCLEOTIDE SEQUENCE [LARGE SCALE GENOMIC DNA]</scope>
    <source>
        <strain evidence="5 6">NRRL YB-4993</strain>
    </source>
</reference>
<dbReference type="GO" id="GO:0005829">
    <property type="term" value="C:cytosol"/>
    <property type="evidence" value="ECO:0007669"/>
    <property type="project" value="TreeGrafter"/>
</dbReference>
<dbReference type="EMBL" id="LXTC01000003">
    <property type="protein sequence ID" value="OBA21015.1"/>
    <property type="molecule type" value="Genomic_DNA"/>
</dbReference>
<dbReference type="GeneID" id="30027870"/>
<dbReference type="Gene3D" id="2.60.40.640">
    <property type="match status" value="2"/>
</dbReference>
<feature type="region of interest" description="Disordered" evidence="3">
    <location>
        <begin position="247"/>
        <end position="270"/>
    </location>
</feature>
<dbReference type="PANTHER" id="PTHR11188:SF161">
    <property type="entry name" value="PH-RESPONSE REGULATOR PROTEIN PALF_RIM8"/>
    <property type="match status" value="1"/>
</dbReference>
<evidence type="ECO:0000259" key="4">
    <source>
        <dbReference type="SMART" id="SM01017"/>
    </source>
</evidence>
<dbReference type="PANTHER" id="PTHR11188">
    <property type="entry name" value="ARRESTIN DOMAIN CONTAINING PROTEIN"/>
    <property type="match status" value="1"/>
</dbReference>
<evidence type="ECO:0000313" key="6">
    <source>
        <dbReference type="Proteomes" id="UP000092555"/>
    </source>
</evidence>
<evidence type="ECO:0000256" key="1">
    <source>
        <dbReference type="ARBA" id="ARBA00037950"/>
    </source>
</evidence>
<name>A0A1A0HAI6_9ASCO</name>
<feature type="non-terminal residue" evidence="5">
    <location>
        <position position="578"/>
    </location>
</feature>
<sequence length="578" mass="63270">MRRAVSKFMPAKFGRSLPDALHGTYRLDHGSVDEFYISLADPHRMWLPGDEISGQVILRSRKNLANIAISFNLAGYVKIHALLHSKLRPMKTVLFSHTIQIYGPGTSSSLDQDFASGLYKGEHRFPFIVKLPNKRVFTSIDFGKGAIVYVLLTHLSDAASRVSTASFPAASPDASSSSASVSSASLHHPSFTYEKIINLVNPVDVAYLPPPKRKRLIIKNTPKGKLLRVQLSSSTINTVATLSSATSDADTHTSLPQNPPSPANLSAMSQLRPPAPDTIRVFMDVAQRGYLRGELIPIKLTIHHLRKIQDSTGIIVTLVRVCRIDYGPDSYYESFRKDLQQLVIPLFVDPATFLLEISTSVRVPPDAFPTISGCPLVSFQYFIEVMLNLSGKSMSLSTPVEQPKSSIAAQDDAAAGLSPGHTPNYNFLSLAHSRSEFINTDKFKRLKKFLQMTTEVVIGTHRLAKETVEDNPLCLHAQDPAPVALGSSQSQSQSQSQSPLGMSMTSAINTVPELTPMENFDSPPYLYESARTRDDAAGGSSQQPTLPVLSEKEQMRQHEASLLPSAPPMDDSDTSDSE</sequence>
<organism evidence="5 6">
    <name type="scientific">Metschnikowia bicuspidata var. bicuspidata NRRL YB-4993</name>
    <dbReference type="NCBI Taxonomy" id="869754"/>
    <lineage>
        <taxon>Eukaryota</taxon>
        <taxon>Fungi</taxon>
        <taxon>Dikarya</taxon>
        <taxon>Ascomycota</taxon>
        <taxon>Saccharomycotina</taxon>
        <taxon>Pichiomycetes</taxon>
        <taxon>Metschnikowiaceae</taxon>
        <taxon>Metschnikowia</taxon>
    </lineage>
</organism>
<dbReference type="Pfam" id="PF00339">
    <property type="entry name" value="Arrestin_N"/>
    <property type="match status" value="1"/>
</dbReference>
<dbReference type="AlphaFoldDB" id="A0A1A0HAI6"/>
<dbReference type="Proteomes" id="UP000092555">
    <property type="component" value="Unassembled WGS sequence"/>
</dbReference>
<dbReference type="InterPro" id="IPR011021">
    <property type="entry name" value="Arrestin-like_N"/>
</dbReference>